<name>A0A0L0FKS6_9EUKA</name>
<organism evidence="2 3">
    <name type="scientific">Sphaeroforma arctica JP610</name>
    <dbReference type="NCBI Taxonomy" id="667725"/>
    <lineage>
        <taxon>Eukaryota</taxon>
        <taxon>Ichthyosporea</taxon>
        <taxon>Ichthyophonida</taxon>
        <taxon>Sphaeroforma</taxon>
    </lineage>
</organism>
<evidence type="ECO:0000313" key="3">
    <source>
        <dbReference type="Proteomes" id="UP000054560"/>
    </source>
</evidence>
<gene>
    <name evidence="2" type="ORF">SARC_10147</name>
</gene>
<dbReference type="EMBL" id="KQ242748">
    <property type="protein sequence ID" value="KNC77389.1"/>
    <property type="molecule type" value="Genomic_DNA"/>
</dbReference>
<reference evidence="2 3" key="1">
    <citation type="submission" date="2011-02" db="EMBL/GenBank/DDBJ databases">
        <title>The Genome Sequence of Sphaeroforma arctica JP610.</title>
        <authorList>
            <consortium name="The Broad Institute Genome Sequencing Platform"/>
            <person name="Russ C."/>
            <person name="Cuomo C."/>
            <person name="Young S.K."/>
            <person name="Zeng Q."/>
            <person name="Gargeya S."/>
            <person name="Alvarado L."/>
            <person name="Berlin A."/>
            <person name="Chapman S.B."/>
            <person name="Chen Z."/>
            <person name="Freedman E."/>
            <person name="Gellesch M."/>
            <person name="Goldberg J."/>
            <person name="Griggs A."/>
            <person name="Gujja S."/>
            <person name="Heilman E."/>
            <person name="Heiman D."/>
            <person name="Howarth C."/>
            <person name="Mehta T."/>
            <person name="Neiman D."/>
            <person name="Pearson M."/>
            <person name="Roberts A."/>
            <person name="Saif S."/>
            <person name="Shea T."/>
            <person name="Shenoy N."/>
            <person name="Sisk P."/>
            <person name="Stolte C."/>
            <person name="Sykes S."/>
            <person name="White J."/>
            <person name="Yandava C."/>
            <person name="Burger G."/>
            <person name="Gray M.W."/>
            <person name="Holland P.W.H."/>
            <person name="King N."/>
            <person name="Lang F.B.F."/>
            <person name="Roger A.J."/>
            <person name="Ruiz-Trillo I."/>
            <person name="Haas B."/>
            <person name="Nusbaum C."/>
            <person name="Birren B."/>
        </authorList>
    </citation>
    <scope>NUCLEOTIDE SEQUENCE [LARGE SCALE GENOMIC DNA]</scope>
    <source>
        <strain evidence="2 3">JP610</strain>
    </source>
</reference>
<sequence>MVYLFLRADSQHDSPINNDPERAKRRRKLLGPGTPDVSPAASDTEATDTEMSNDLVRATQLNRVRDGLGPVPHRGIGTAVTNGRPEHSYMR</sequence>
<feature type="region of interest" description="Disordered" evidence="1">
    <location>
        <begin position="7"/>
        <end position="52"/>
    </location>
</feature>
<dbReference type="RefSeq" id="XP_014151291.1">
    <property type="nucleotide sequence ID" value="XM_014295816.1"/>
</dbReference>
<dbReference type="Proteomes" id="UP000054560">
    <property type="component" value="Unassembled WGS sequence"/>
</dbReference>
<dbReference type="AlphaFoldDB" id="A0A0L0FKS6"/>
<protein>
    <submittedName>
        <fullName evidence="2">Uncharacterized protein</fullName>
    </submittedName>
</protein>
<keyword evidence="3" id="KW-1185">Reference proteome</keyword>
<proteinExistence type="predicted"/>
<dbReference type="GeneID" id="25910651"/>
<evidence type="ECO:0000313" key="2">
    <source>
        <dbReference type="EMBL" id="KNC77389.1"/>
    </source>
</evidence>
<accession>A0A0L0FKS6</accession>
<feature type="region of interest" description="Disordered" evidence="1">
    <location>
        <begin position="65"/>
        <end position="91"/>
    </location>
</feature>
<evidence type="ECO:0000256" key="1">
    <source>
        <dbReference type="SAM" id="MobiDB-lite"/>
    </source>
</evidence>